<sequence length="178" mass="19733">MCDGDGKSLILLLTEGQVSDDRGAATVLPVLPDADVLIADRGCDSGWFRQALTGLGIEPCIPGRENRKQSVEYDQDRYKQRNKVERRVAQVLRLAWLAPSIVEAIASGAQPERLKAIILDEAYREVAMREGERTVSVPIAQAVVRALGVRHAGGERSHRRHHRAHRRRGARPDLSADM</sequence>
<organism evidence="2 3">
    <name type="scientific">Pikeienuella piscinae</name>
    <dbReference type="NCBI Taxonomy" id="2748098"/>
    <lineage>
        <taxon>Bacteria</taxon>
        <taxon>Pseudomonadati</taxon>
        <taxon>Pseudomonadota</taxon>
        <taxon>Alphaproteobacteria</taxon>
        <taxon>Rhodobacterales</taxon>
        <taxon>Paracoccaceae</taxon>
        <taxon>Pikeienuella</taxon>
    </lineage>
</organism>
<reference evidence="2 3" key="1">
    <citation type="submission" date="2020-02" db="EMBL/GenBank/DDBJ databases">
        <title>complete genome sequence of Rhodobacteraceae bacterium.</title>
        <authorList>
            <person name="Park J."/>
            <person name="Kim Y.-S."/>
            <person name="Kim K.-H."/>
        </authorList>
    </citation>
    <scope>NUCLEOTIDE SEQUENCE [LARGE SCALE GENOMIC DNA]</scope>
    <source>
        <strain evidence="2 3">RR4-56</strain>
    </source>
</reference>
<protein>
    <submittedName>
        <fullName evidence="2">Transposase</fullName>
    </submittedName>
</protein>
<evidence type="ECO:0000313" key="3">
    <source>
        <dbReference type="Proteomes" id="UP000503336"/>
    </source>
</evidence>
<proteinExistence type="predicted"/>
<feature type="region of interest" description="Disordered" evidence="1">
    <location>
        <begin position="151"/>
        <end position="178"/>
    </location>
</feature>
<keyword evidence="3" id="KW-1185">Reference proteome</keyword>
<dbReference type="Proteomes" id="UP000503336">
    <property type="component" value="Chromosome"/>
</dbReference>
<evidence type="ECO:0000256" key="1">
    <source>
        <dbReference type="SAM" id="MobiDB-lite"/>
    </source>
</evidence>
<dbReference type="AlphaFoldDB" id="A0A7L5BVA6"/>
<dbReference type="KEGG" id="hdh:G5B40_09520"/>
<accession>A0A7L5BVA6</accession>
<gene>
    <name evidence="2" type="ORF">G5B40_09520</name>
</gene>
<dbReference type="EMBL" id="CP049056">
    <property type="protein sequence ID" value="QIE55662.1"/>
    <property type="molecule type" value="Genomic_DNA"/>
</dbReference>
<name>A0A7L5BVA6_9RHOB</name>
<feature type="compositionally biased region" description="Basic residues" evidence="1">
    <location>
        <begin position="157"/>
        <end position="169"/>
    </location>
</feature>
<evidence type="ECO:0000313" key="2">
    <source>
        <dbReference type="EMBL" id="QIE55662.1"/>
    </source>
</evidence>